<dbReference type="SUPFAM" id="SSF52540">
    <property type="entry name" value="P-loop containing nucleoside triphosphate hydrolases"/>
    <property type="match status" value="1"/>
</dbReference>
<evidence type="ECO:0000256" key="6">
    <source>
        <dbReference type="ARBA" id="ARBA00022741"/>
    </source>
</evidence>
<dbReference type="InterPro" id="IPR007692">
    <property type="entry name" value="DNA_helicase_DnaB"/>
</dbReference>
<dbReference type="GO" id="GO:0016787">
    <property type="term" value="F:hydrolase activity"/>
    <property type="evidence" value="ECO:0007669"/>
    <property type="project" value="UniProtKB-KW"/>
</dbReference>
<dbReference type="PANTHER" id="PTHR30153">
    <property type="entry name" value="REPLICATIVE DNA HELICASE DNAB"/>
    <property type="match status" value="1"/>
</dbReference>
<dbReference type="InterPro" id="IPR007693">
    <property type="entry name" value="DNA_helicase_DnaB-like_N"/>
</dbReference>
<evidence type="ECO:0000256" key="3">
    <source>
        <dbReference type="ARBA" id="ARBA00022515"/>
    </source>
</evidence>
<dbReference type="InterPro" id="IPR007694">
    <property type="entry name" value="DNA_helicase_DnaB-like_C"/>
</dbReference>
<dbReference type="GO" id="GO:0005524">
    <property type="term" value="F:ATP binding"/>
    <property type="evidence" value="ECO:0007669"/>
    <property type="project" value="UniProtKB-UniRule"/>
</dbReference>
<dbReference type="FunFam" id="3.40.50.300:FF:002029">
    <property type="entry name" value="Replicative DNA helicase"/>
    <property type="match status" value="1"/>
</dbReference>
<comment type="function">
    <text evidence="17">The main replicative DNA helicase, it participates in initiation and elongation during chromosome replication. Travels ahead of the DNA replisome, separating dsDNA into templates for DNA synthesis. A processive ATP-dependent 5'-3' DNA helicase it has DNA-dependent ATPase activity.</text>
</comment>
<dbReference type="GO" id="GO:0005829">
    <property type="term" value="C:cytosol"/>
    <property type="evidence" value="ECO:0007669"/>
    <property type="project" value="TreeGrafter"/>
</dbReference>
<keyword evidence="5" id="KW-0677">Repeat</keyword>
<organism evidence="19">
    <name type="scientific">uncultured Coleofasciculus sp</name>
    <dbReference type="NCBI Taxonomy" id="1267456"/>
    <lineage>
        <taxon>Bacteria</taxon>
        <taxon>Bacillati</taxon>
        <taxon>Cyanobacteriota</taxon>
        <taxon>Cyanophyceae</taxon>
        <taxon>Coleofasciculales</taxon>
        <taxon>Coleofasciculaceae</taxon>
        <taxon>Coleofasciculus</taxon>
        <taxon>environmental samples</taxon>
    </lineage>
</organism>
<evidence type="ECO:0000256" key="10">
    <source>
        <dbReference type="ARBA" id="ARBA00022840"/>
    </source>
</evidence>
<dbReference type="EC" id="5.6.2.3" evidence="16 17"/>
<protein>
    <recommendedName>
        <fullName evidence="16 17">Replicative DNA helicase</fullName>
        <ecNumber evidence="16 17">5.6.2.3</ecNumber>
    </recommendedName>
</protein>
<dbReference type="GO" id="GO:0043139">
    <property type="term" value="F:5'-3' DNA helicase activity"/>
    <property type="evidence" value="ECO:0007669"/>
    <property type="project" value="UniProtKB-EC"/>
</dbReference>
<dbReference type="EMBL" id="CADCTM010000216">
    <property type="protein sequence ID" value="CAA9240425.1"/>
    <property type="molecule type" value="Genomic_DNA"/>
</dbReference>
<evidence type="ECO:0000256" key="16">
    <source>
        <dbReference type="NCBIfam" id="TIGR00665"/>
    </source>
</evidence>
<accession>A0A6J4I291</accession>
<evidence type="ECO:0000256" key="15">
    <source>
        <dbReference type="ARBA" id="ARBA00048954"/>
    </source>
</evidence>
<keyword evidence="7 17" id="KW-0378">Hydrolase</keyword>
<keyword evidence="4 17" id="KW-0235">DNA replication</keyword>
<evidence type="ECO:0000256" key="4">
    <source>
        <dbReference type="ARBA" id="ARBA00022705"/>
    </source>
</evidence>
<dbReference type="SMART" id="SM00382">
    <property type="entry name" value="AAA"/>
    <property type="match status" value="1"/>
</dbReference>
<dbReference type="NCBIfam" id="TIGR00665">
    <property type="entry name" value="DnaB"/>
    <property type="match status" value="1"/>
</dbReference>
<evidence type="ECO:0000259" key="18">
    <source>
        <dbReference type="PROSITE" id="PS51199"/>
    </source>
</evidence>
<evidence type="ECO:0000256" key="12">
    <source>
        <dbReference type="ARBA" id="ARBA00023125"/>
    </source>
</evidence>
<keyword evidence="11" id="KW-0651">Protein splicing</keyword>
<gene>
    <name evidence="19" type="ORF">AVDCRST_MAG92-1500</name>
</gene>
<dbReference type="FunFam" id="1.10.860.10:FF:000001">
    <property type="entry name" value="Replicative DNA helicase"/>
    <property type="match status" value="1"/>
</dbReference>
<name>A0A6J4I291_9CYAN</name>
<evidence type="ECO:0000256" key="17">
    <source>
        <dbReference type="RuleBase" id="RU362085"/>
    </source>
</evidence>
<dbReference type="InterPro" id="IPR036185">
    <property type="entry name" value="DNA_heli_DnaB-like_N_sf"/>
</dbReference>
<keyword evidence="10 17" id="KW-0067">ATP-binding</keyword>
<comment type="subunit">
    <text evidence="2">Homohexamer.</text>
</comment>
<dbReference type="Pfam" id="PF00772">
    <property type="entry name" value="DnaB"/>
    <property type="match status" value="1"/>
</dbReference>
<dbReference type="SUPFAM" id="SSF48024">
    <property type="entry name" value="N-terminal domain of DnaB helicase"/>
    <property type="match status" value="1"/>
</dbReference>
<dbReference type="Pfam" id="PF03796">
    <property type="entry name" value="DnaB_C"/>
    <property type="match status" value="1"/>
</dbReference>
<dbReference type="InterPro" id="IPR003593">
    <property type="entry name" value="AAA+_ATPase"/>
</dbReference>
<comment type="catalytic activity">
    <reaction evidence="15 17">
        <text>ATP + H2O = ADP + phosphate + H(+)</text>
        <dbReference type="Rhea" id="RHEA:13065"/>
        <dbReference type="ChEBI" id="CHEBI:15377"/>
        <dbReference type="ChEBI" id="CHEBI:15378"/>
        <dbReference type="ChEBI" id="CHEBI:30616"/>
        <dbReference type="ChEBI" id="CHEBI:43474"/>
        <dbReference type="ChEBI" id="CHEBI:456216"/>
        <dbReference type="EC" id="5.6.2.3"/>
    </reaction>
</comment>
<sequence length="448" mass="49937">MAQELNFSIFSNSLPPQNVDAEESILGGILLDPDAIGRVADILTPEAFYINAHKEIYKGALLLHTQSKPTDLMSVATWLSDHELLEKIGGTGKLAQLVDRTVSAVNIDRYATLVVEKYLRRQLIQAGNEIVQLGYDTSLELESVFDKSEQKIFGLTQKRPQQGLTAISETLIQTFQEIETRHQDVALPGLPSNFYDLDAITGGFQRSDLIVIAGRPSMGKTSFAMAIARNIAEKMPVAIFSLEMSREQLVQRMLASEAGIESNYLRTGRISQNQWEPLSHALGTLSELPIYIDDTANQSVMQMRSQARRLQAEQGSQLGLILIDYLQLMEGSGSENRVQEISRITRSLKGLARELGVPVIALSQLSRGVEARTNKRPMMSDLRESGSIEQDSDLIIMLYRDEYYSPDTPDRGIAEIIVTKHRNGPTGVVKLIFDPQFTRFRNLASPNR</sequence>
<dbReference type="Gene3D" id="1.10.860.10">
    <property type="entry name" value="DNAb Helicase, Chain A"/>
    <property type="match status" value="1"/>
</dbReference>
<dbReference type="AlphaFoldDB" id="A0A6J4I291"/>
<dbReference type="GO" id="GO:0006269">
    <property type="term" value="P:DNA replication, synthesis of primer"/>
    <property type="evidence" value="ECO:0007669"/>
    <property type="project" value="UniProtKB-UniRule"/>
</dbReference>
<keyword evidence="8 17" id="KW-0347">Helicase</keyword>
<feature type="domain" description="SF4 helicase" evidence="18">
    <location>
        <begin position="183"/>
        <end position="447"/>
    </location>
</feature>
<keyword evidence="9" id="KW-0068">Autocatalytic cleavage</keyword>
<keyword evidence="12 17" id="KW-0238">DNA-binding</keyword>
<dbReference type="PROSITE" id="PS51199">
    <property type="entry name" value="SF4_HELICASE"/>
    <property type="match status" value="1"/>
</dbReference>
<dbReference type="CDD" id="cd00984">
    <property type="entry name" value="DnaB_C"/>
    <property type="match status" value="1"/>
</dbReference>
<evidence type="ECO:0000256" key="5">
    <source>
        <dbReference type="ARBA" id="ARBA00022737"/>
    </source>
</evidence>
<keyword evidence="6 17" id="KW-0547">Nucleotide-binding</keyword>
<evidence type="ECO:0000256" key="1">
    <source>
        <dbReference type="ARBA" id="ARBA00008428"/>
    </source>
</evidence>
<evidence type="ECO:0000256" key="7">
    <source>
        <dbReference type="ARBA" id="ARBA00022801"/>
    </source>
</evidence>
<proteinExistence type="inferred from homology"/>
<keyword evidence="3 17" id="KW-0639">Primosome</keyword>
<reference evidence="19" key="1">
    <citation type="submission" date="2020-02" db="EMBL/GenBank/DDBJ databases">
        <authorList>
            <person name="Meier V. D."/>
        </authorList>
    </citation>
    <scope>NUCLEOTIDE SEQUENCE</scope>
    <source>
        <strain evidence="19">AVDCRST_MAG92</strain>
    </source>
</reference>
<comment type="similarity">
    <text evidence="1 17">Belongs to the helicase family. DnaB subfamily.</text>
</comment>
<dbReference type="PANTHER" id="PTHR30153:SF2">
    <property type="entry name" value="REPLICATIVE DNA HELICASE"/>
    <property type="match status" value="1"/>
</dbReference>
<evidence type="ECO:0000256" key="8">
    <source>
        <dbReference type="ARBA" id="ARBA00022806"/>
    </source>
</evidence>
<evidence type="ECO:0000256" key="13">
    <source>
        <dbReference type="ARBA" id="ARBA00023235"/>
    </source>
</evidence>
<evidence type="ECO:0000256" key="11">
    <source>
        <dbReference type="ARBA" id="ARBA00023000"/>
    </source>
</evidence>
<dbReference type="GO" id="GO:1990077">
    <property type="term" value="C:primosome complex"/>
    <property type="evidence" value="ECO:0007669"/>
    <property type="project" value="UniProtKB-UniRule"/>
</dbReference>
<evidence type="ECO:0000256" key="9">
    <source>
        <dbReference type="ARBA" id="ARBA00022813"/>
    </source>
</evidence>
<dbReference type="Gene3D" id="3.40.50.300">
    <property type="entry name" value="P-loop containing nucleotide triphosphate hydrolases"/>
    <property type="match status" value="1"/>
</dbReference>
<comment type="function">
    <text evidence="14">The intein is an endonuclease.</text>
</comment>
<dbReference type="GO" id="GO:0003677">
    <property type="term" value="F:DNA binding"/>
    <property type="evidence" value="ECO:0007669"/>
    <property type="project" value="UniProtKB-UniRule"/>
</dbReference>
<dbReference type="InterPro" id="IPR027417">
    <property type="entry name" value="P-loop_NTPase"/>
</dbReference>
<evidence type="ECO:0000256" key="2">
    <source>
        <dbReference type="ARBA" id="ARBA00011643"/>
    </source>
</evidence>
<keyword evidence="13" id="KW-0413">Isomerase</keyword>
<evidence type="ECO:0000256" key="14">
    <source>
        <dbReference type="ARBA" id="ARBA00044940"/>
    </source>
</evidence>
<dbReference type="InterPro" id="IPR016136">
    <property type="entry name" value="DNA_helicase_N/primase_C"/>
</dbReference>
<evidence type="ECO:0000313" key="19">
    <source>
        <dbReference type="EMBL" id="CAA9240425.1"/>
    </source>
</evidence>
<dbReference type="NCBIfam" id="NF004384">
    <property type="entry name" value="PRK05748.1"/>
    <property type="match status" value="1"/>
</dbReference>